<name>A0ABS5FVT6_9BRAD</name>
<keyword evidence="1" id="KW-0812">Transmembrane</keyword>
<accession>A0ABS5FVT6</accession>
<organism evidence="2 3">
    <name type="scientific">Bradyrhizobium jicamae</name>
    <dbReference type="NCBI Taxonomy" id="280332"/>
    <lineage>
        <taxon>Bacteria</taxon>
        <taxon>Pseudomonadati</taxon>
        <taxon>Pseudomonadota</taxon>
        <taxon>Alphaproteobacteria</taxon>
        <taxon>Hyphomicrobiales</taxon>
        <taxon>Nitrobacteraceae</taxon>
        <taxon>Bradyrhizobium</taxon>
    </lineage>
</organism>
<feature type="transmembrane region" description="Helical" evidence="1">
    <location>
        <begin position="30"/>
        <end position="51"/>
    </location>
</feature>
<keyword evidence="1" id="KW-0472">Membrane</keyword>
<keyword evidence="1" id="KW-1133">Transmembrane helix</keyword>
<gene>
    <name evidence="2" type="ORF">JQ615_36580</name>
</gene>
<comment type="caution">
    <text evidence="2">The sequence shown here is derived from an EMBL/GenBank/DDBJ whole genome shotgun (WGS) entry which is preliminary data.</text>
</comment>
<dbReference type="EMBL" id="JAFCJH010000065">
    <property type="protein sequence ID" value="MBR0800893.1"/>
    <property type="molecule type" value="Genomic_DNA"/>
</dbReference>
<protein>
    <recommendedName>
        <fullName evidence="4">ABC transporter permease</fullName>
    </recommendedName>
</protein>
<sequence length="52" mass="5585">MSVRSGRFAEITHPFTPRAPCGPIEPVFPALLRSVIFFAALAMPFVIALVAA</sequence>
<evidence type="ECO:0000256" key="1">
    <source>
        <dbReference type="SAM" id="Phobius"/>
    </source>
</evidence>
<evidence type="ECO:0000313" key="2">
    <source>
        <dbReference type="EMBL" id="MBR0800893.1"/>
    </source>
</evidence>
<keyword evidence="3" id="KW-1185">Reference proteome</keyword>
<evidence type="ECO:0008006" key="4">
    <source>
        <dbReference type="Google" id="ProtNLM"/>
    </source>
</evidence>
<dbReference type="Proteomes" id="UP001315278">
    <property type="component" value="Unassembled WGS sequence"/>
</dbReference>
<reference evidence="3" key="1">
    <citation type="journal article" date="2021" name="ISME J.">
        <title>Evolutionary origin and ecological implication of a unique nif island in free-living Bradyrhizobium lineages.</title>
        <authorList>
            <person name="Tao J."/>
        </authorList>
    </citation>
    <scope>NUCLEOTIDE SEQUENCE [LARGE SCALE GENOMIC DNA]</scope>
    <source>
        <strain evidence="3">SZCCT0434</strain>
    </source>
</reference>
<dbReference type="RefSeq" id="WP_212398784.1">
    <property type="nucleotide sequence ID" value="NZ_JAFCJH010000065.1"/>
</dbReference>
<proteinExistence type="predicted"/>
<evidence type="ECO:0000313" key="3">
    <source>
        <dbReference type="Proteomes" id="UP001315278"/>
    </source>
</evidence>